<feature type="compositionally biased region" description="Basic residues" evidence="1">
    <location>
        <begin position="9"/>
        <end position="19"/>
    </location>
</feature>
<keyword evidence="3" id="KW-1185">Reference proteome</keyword>
<feature type="compositionally biased region" description="Basic and acidic residues" evidence="1">
    <location>
        <begin position="30"/>
        <end position="39"/>
    </location>
</feature>
<dbReference type="AlphaFoldDB" id="A0A0B5F653"/>
<evidence type="ECO:0000313" key="2">
    <source>
        <dbReference type="EMBL" id="AJE87090.1"/>
    </source>
</evidence>
<feature type="region of interest" description="Disordered" evidence="1">
    <location>
        <begin position="1"/>
        <end position="76"/>
    </location>
</feature>
<organism evidence="2 3">
    <name type="scientific">Streptomyces albus (strain ATCC 21838 / DSM 41398 / FERM P-419 / JCM 4703 / NBRC 107858)</name>
    <dbReference type="NCBI Taxonomy" id="1081613"/>
    <lineage>
        <taxon>Bacteria</taxon>
        <taxon>Bacillati</taxon>
        <taxon>Actinomycetota</taxon>
        <taxon>Actinomycetes</taxon>
        <taxon>Kitasatosporales</taxon>
        <taxon>Streptomycetaceae</taxon>
        <taxon>Streptomyces</taxon>
    </lineage>
</organism>
<gene>
    <name evidence="2" type="ORF">SLNWT_6714</name>
</gene>
<accession>A0A0B5F653</accession>
<evidence type="ECO:0000256" key="1">
    <source>
        <dbReference type="SAM" id="MobiDB-lite"/>
    </source>
</evidence>
<dbReference type="Proteomes" id="UP000031523">
    <property type="component" value="Chromosome"/>
</dbReference>
<dbReference type="EMBL" id="CP010519">
    <property type="protein sequence ID" value="AJE87090.1"/>
    <property type="molecule type" value="Genomic_DNA"/>
</dbReference>
<name>A0A0B5F653_STRA4</name>
<sequence>MRSGGRPARGLRGHPHRAPRGGPSAAGRGEVQHGSDLKQRMTNGLDRLTAALAGGSSGGVKVTTRHGEPGKGGRPG</sequence>
<protein>
    <submittedName>
        <fullName evidence="2">Putative transposase</fullName>
    </submittedName>
</protein>
<feature type="compositionally biased region" description="Basic and acidic residues" evidence="1">
    <location>
        <begin position="65"/>
        <end position="76"/>
    </location>
</feature>
<feature type="compositionally biased region" description="Low complexity" evidence="1">
    <location>
        <begin position="20"/>
        <end position="29"/>
    </location>
</feature>
<dbReference type="KEGG" id="sals:SLNWT_6714"/>
<reference evidence="2 3" key="1">
    <citation type="submission" date="2015-01" db="EMBL/GenBank/DDBJ databases">
        <title>Enhanced salinomycin production by adjusting the supply of polyketide extender units in Streptomyce albus DSM 41398.</title>
        <authorList>
            <person name="Lu C."/>
        </authorList>
    </citation>
    <scope>NUCLEOTIDE SEQUENCE [LARGE SCALE GENOMIC DNA]</scope>
    <source>
        <strain evidence="3">ATCC 21838 / DSM 41398 / FERM P-419 / JCM 4703 / NBRC 107858</strain>
    </source>
</reference>
<evidence type="ECO:0000313" key="3">
    <source>
        <dbReference type="Proteomes" id="UP000031523"/>
    </source>
</evidence>
<proteinExistence type="predicted"/>